<name>A0A431UTD2_9BACI</name>
<reference evidence="9 10" key="1">
    <citation type="submission" date="2018-12" db="EMBL/GenBank/DDBJ databases">
        <authorList>
            <person name="Yu L."/>
        </authorList>
    </citation>
    <scope>NUCLEOTIDE SEQUENCE [LARGE SCALE GENOMIC DNA]</scope>
    <source>
        <strain evidence="9 10">S5H2222</strain>
    </source>
</reference>
<keyword evidence="3" id="KW-0813">Transport</keyword>
<evidence type="ECO:0000256" key="4">
    <source>
        <dbReference type="ARBA" id="ARBA00022692"/>
    </source>
</evidence>
<gene>
    <name evidence="9" type="ORF">EKG35_06715</name>
</gene>
<dbReference type="OrthoDB" id="9810181at2"/>
<evidence type="ECO:0000256" key="6">
    <source>
        <dbReference type="ARBA" id="ARBA00023136"/>
    </source>
</evidence>
<evidence type="ECO:0000256" key="8">
    <source>
        <dbReference type="SAM" id="Phobius"/>
    </source>
</evidence>
<feature type="transmembrane region" description="Helical" evidence="8">
    <location>
        <begin position="155"/>
        <end position="176"/>
    </location>
</feature>
<dbReference type="RefSeq" id="WP_126293675.1">
    <property type="nucleotide sequence ID" value="NZ_RXNR01000014.1"/>
</dbReference>
<dbReference type="InterPro" id="IPR001734">
    <property type="entry name" value="Na/solute_symporter"/>
</dbReference>
<evidence type="ECO:0000256" key="3">
    <source>
        <dbReference type="ARBA" id="ARBA00022448"/>
    </source>
</evidence>
<keyword evidence="10" id="KW-1185">Reference proteome</keyword>
<dbReference type="GO" id="GO:0005886">
    <property type="term" value="C:plasma membrane"/>
    <property type="evidence" value="ECO:0007669"/>
    <property type="project" value="TreeGrafter"/>
</dbReference>
<feature type="transmembrane region" description="Helical" evidence="8">
    <location>
        <begin position="432"/>
        <end position="453"/>
    </location>
</feature>
<feature type="transmembrane region" description="Helical" evidence="8">
    <location>
        <begin position="73"/>
        <end position="93"/>
    </location>
</feature>
<dbReference type="GO" id="GO:0022857">
    <property type="term" value="F:transmembrane transporter activity"/>
    <property type="evidence" value="ECO:0007669"/>
    <property type="project" value="InterPro"/>
</dbReference>
<feature type="transmembrane region" description="Helical" evidence="8">
    <location>
        <begin position="6"/>
        <end position="23"/>
    </location>
</feature>
<keyword evidence="4 8" id="KW-0812">Transmembrane</keyword>
<proteinExistence type="inferred from homology"/>
<evidence type="ECO:0000256" key="5">
    <source>
        <dbReference type="ARBA" id="ARBA00022989"/>
    </source>
</evidence>
<feature type="transmembrane region" description="Helical" evidence="8">
    <location>
        <begin position="183"/>
        <end position="201"/>
    </location>
</feature>
<feature type="transmembrane region" description="Helical" evidence="8">
    <location>
        <begin position="260"/>
        <end position="285"/>
    </location>
</feature>
<protein>
    <submittedName>
        <fullName evidence="9">Sodium:solute symporter family protein</fullName>
    </submittedName>
</protein>
<dbReference type="PANTHER" id="PTHR48086">
    <property type="entry name" value="SODIUM/PROLINE SYMPORTER-RELATED"/>
    <property type="match status" value="1"/>
</dbReference>
<accession>A0A431UTD2</accession>
<dbReference type="Proteomes" id="UP000276349">
    <property type="component" value="Unassembled WGS sequence"/>
</dbReference>
<dbReference type="Pfam" id="PF00474">
    <property type="entry name" value="SSF"/>
    <property type="match status" value="1"/>
</dbReference>
<feature type="transmembrane region" description="Helical" evidence="8">
    <location>
        <begin position="357"/>
        <end position="373"/>
    </location>
</feature>
<feature type="transmembrane region" description="Helical" evidence="8">
    <location>
        <begin position="305"/>
        <end position="336"/>
    </location>
</feature>
<feature type="transmembrane region" description="Helical" evidence="8">
    <location>
        <begin position="408"/>
        <end position="426"/>
    </location>
</feature>
<keyword evidence="5 8" id="KW-1133">Transmembrane helix</keyword>
<feature type="transmembrane region" description="Helical" evidence="8">
    <location>
        <begin position="379"/>
        <end position="401"/>
    </location>
</feature>
<dbReference type="PANTHER" id="PTHR48086:SF7">
    <property type="entry name" value="SODIUM-SOLUTE SYMPORTER-RELATED"/>
    <property type="match status" value="1"/>
</dbReference>
<evidence type="ECO:0000313" key="9">
    <source>
        <dbReference type="EMBL" id="RTQ93994.1"/>
    </source>
</evidence>
<dbReference type="PROSITE" id="PS50283">
    <property type="entry name" value="NA_SOLUT_SYMP_3"/>
    <property type="match status" value="1"/>
</dbReference>
<keyword evidence="6 8" id="KW-0472">Membrane</keyword>
<evidence type="ECO:0000313" key="10">
    <source>
        <dbReference type="Proteomes" id="UP000276349"/>
    </source>
</evidence>
<dbReference type="InterPro" id="IPR050277">
    <property type="entry name" value="Sodium:Solute_Symporter"/>
</dbReference>
<feature type="transmembrane region" description="Helical" evidence="8">
    <location>
        <begin position="44"/>
        <end position="67"/>
    </location>
</feature>
<dbReference type="Gene3D" id="1.20.1730.10">
    <property type="entry name" value="Sodium/glucose cotransporter"/>
    <property type="match status" value="1"/>
</dbReference>
<feature type="transmembrane region" description="Helical" evidence="8">
    <location>
        <begin position="221"/>
        <end position="239"/>
    </location>
</feature>
<feature type="transmembrane region" description="Helical" evidence="8">
    <location>
        <begin position="121"/>
        <end position="143"/>
    </location>
</feature>
<dbReference type="InterPro" id="IPR038377">
    <property type="entry name" value="Na/Glc_symporter_sf"/>
</dbReference>
<evidence type="ECO:0000256" key="2">
    <source>
        <dbReference type="ARBA" id="ARBA00006434"/>
    </source>
</evidence>
<evidence type="ECO:0000256" key="1">
    <source>
        <dbReference type="ARBA" id="ARBA00004141"/>
    </source>
</evidence>
<comment type="similarity">
    <text evidence="2 7">Belongs to the sodium:solute symporter (SSF) (TC 2.A.21) family.</text>
</comment>
<comment type="subcellular location">
    <subcellularLocation>
        <location evidence="1">Membrane</location>
        <topology evidence="1">Multi-pass membrane protein</topology>
    </subcellularLocation>
</comment>
<dbReference type="AlphaFoldDB" id="A0A431UTD2"/>
<sequence length="465" mass="49981">MNTILLITIIGYILLMIVAGTLLGRKKIKNTEDYMLAGRSLPNVVLVGTLLATFVGSGTVIGGASFIYQQGPLAGILYFAGVPIGIIILYFIAGKTWLISKYTIPQILELKYGKLTRTNSSIFIILAYIGIASYQFTGGGYILNLTTGISVEAGTIITAVVVIFLATIGGMFSVAYTDFLSSLLILIGFILGLFYLTTNVISFDSIVSSLPESHFNWTGNLTIPQMLGYFFPLFLLVLADQNMYQRLASAKDTKTARRSTIGFFISAIVVFGLVILLTIGSYALFNDIEPDTAILQLAYNGGLPVIVGALILTAAVSFLITTGNSYLLSAAGNIAYDIVQRLKPGISDKSLLKINRFSVLGLGVIAYVLGAFFPDVLSIQMYSYTMYGAALTPAILASFLWKRANGPGALASIITGGVATLVWELVLNKPMGWNSVLIALPLSIITLVVVSLLTPKYTVQIEQDK</sequence>
<dbReference type="CDD" id="cd10322">
    <property type="entry name" value="SLC5sbd"/>
    <property type="match status" value="1"/>
</dbReference>
<comment type="caution">
    <text evidence="9">The sequence shown here is derived from an EMBL/GenBank/DDBJ whole genome shotgun (WGS) entry which is preliminary data.</text>
</comment>
<organism evidence="9 10">
    <name type="scientific">Lysinibacillus telephonicus</name>
    <dbReference type="NCBI Taxonomy" id="1714840"/>
    <lineage>
        <taxon>Bacteria</taxon>
        <taxon>Bacillati</taxon>
        <taxon>Bacillota</taxon>
        <taxon>Bacilli</taxon>
        <taxon>Bacillales</taxon>
        <taxon>Bacillaceae</taxon>
        <taxon>Lysinibacillus</taxon>
    </lineage>
</organism>
<dbReference type="EMBL" id="RXNR01000014">
    <property type="protein sequence ID" value="RTQ93994.1"/>
    <property type="molecule type" value="Genomic_DNA"/>
</dbReference>
<evidence type="ECO:0000256" key="7">
    <source>
        <dbReference type="RuleBase" id="RU362091"/>
    </source>
</evidence>